<reference evidence="2" key="1">
    <citation type="submission" date="2021-02" db="EMBL/GenBank/DDBJ databases">
        <authorList>
            <person name="Nowell W R."/>
        </authorList>
    </citation>
    <scope>NUCLEOTIDE SEQUENCE</scope>
</reference>
<evidence type="ECO:0000256" key="1">
    <source>
        <dbReference type="SAM" id="MobiDB-lite"/>
    </source>
</evidence>
<comment type="caution">
    <text evidence="2">The sequence shown here is derived from an EMBL/GenBank/DDBJ whole genome shotgun (WGS) entry which is preliminary data.</text>
</comment>
<dbReference type="EMBL" id="CAJOBC010013168">
    <property type="protein sequence ID" value="CAF4014836.1"/>
    <property type="molecule type" value="Genomic_DNA"/>
</dbReference>
<keyword evidence="4" id="KW-1185">Reference proteome</keyword>
<dbReference type="EMBL" id="CAJNOQ010010283">
    <property type="protein sequence ID" value="CAF1247764.1"/>
    <property type="molecule type" value="Genomic_DNA"/>
</dbReference>
<dbReference type="AlphaFoldDB" id="A0A814ZSZ5"/>
<proteinExistence type="predicted"/>
<accession>A0A814ZSZ5</accession>
<feature type="non-terminal residue" evidence="2">
    <location>
        <position position="1"/>
    </location>
</feature>
<dbReference type="Proteomes" id="UP000681722">
    <property type="component" value="Unassembled WGS sequence"/>
</dbReference>
<evidence type="ECO:0000313" key="2">
    <source>
        <dbReference type="EMBL" id="CAF1247764.1"/>
    </source>
</evidence>
<organism evidence="2 4">
    <name type="scientific">Didymodactylos carnosus</name>
    <dbReference type="NCBI Taxonomy" id="1234261"/>
    <lineage>
        <taxon>Eukaryota</taxon>
        <taxon>Metazoa</taxon>
        <taxon>Spiralia</taxon>
        <taxon>Gnathifera</taxon>
        <taxon>Rotifera</taxon>
        <taxon>Eurotatoria</taxon>
        <taxon>Bdelloidea</taxon>
        <taxon>Philodinida</taxon>
        <taxon>Philodinidae</taxon>
        <taxon>Didymodactylos</taxon>
    </lineage>
</organism>
<protein>
    <submittedName>
        <fullName evidence="2">Uncharacterized protein</fullName>
    </submittedName>
</protein>
<sequence length="83" mass="9590">NAPASNNERSRSEPSRISRRLQTIIDRSKFSTIDQPEEDDQSTTKTVELTKDDEQTVTKGRKRKVPVPPVTERQLRGRKLRKT</sequence>
<name>A0A814ZSZ5_9BILA</name>
<gene>
    <name evidence="2" type="ORF">GPM918_LOCUS25977</name>
    <name evidence="3" type="ORF">SRO942_LOCUS26047</name>
</gene>
<evidence type="ECO:0000313" key="4">
    <source>
        <dbReference type="Proteomes" id="UP000663829"/>
    </source>
</evidence>
<feature type="region of interest" description="Disordered" evidence="1">
    <location>
        <begin position="1"/>
        <end position="83"/>
    </location>
</feature>
<dbReference type="Proteomes" id="UP000663829">
    <property type="component" value="Unassembled WGS sequence"/>
</dbReference>
<evidence type="ECO:0000313" key="3">
    <source>
        <dbReference type="EMBL" id="CAF4014836.1"/>
    </source>
</evidence>